<comment type="caution">
    <text evidence="2">The sequence shown here is derived from an EMBL/GenBank/DDBJ whole genome shotgun (WGS) entry which is preliminary data.</text>
</comment>
<reference evidence="3 4" key="1">
    <citation type="submission" date="2015-01" db="EMBL/GenBank/DDBJ databases">
        <title>Evolution of Trichinella species and genotypes.</title>
        <authorList>
            <person name="Korhonen P.K."/>
            <person name="Edoardo P."/>
            <person name="Giuseppe L.R."/>
            <person name="Gasser R.B."/>
        </authorList>
    </citation>
    <scope>NUCLEOTIDE SEQUENCE [LARGE SCALE GENOMIC DNA]</scope>
    <source>
        <strain evidence="1">ISS141</strain>
        <strain evidence="2">ISS176</strain>
    </source>
</reference>
<accession>A0A0V1IVG2</accession>
<protein>
    <submittedName>
        <fullName evidence="2">Uncharacterized protein</fullName>
    </submittedName>
</protein>
<evidence type="ECO:0000313" key="4">
    <source>
        <dbReference type="Proteomes" id="UP000054826"/>
    </source>
</evidence>
<dbReference type="EMBL" id="JYDV01000177">
    <property type="protein sequence ID" value="KRZ26678.1"/>
    <property type="molecule type" value="Genomic_DNA"/>
</dbReference>
<dbReference type="Proteomes" id="UP000054826">
    <property type="component" value="Unassembled WGS sequence"/>
</dbReference>
<proteinExistence type="predicted"/>
<organism evidence="2 4">
    <name type="scientific">Trichinella pseudospiralis</name>
    <name type="common">Parasitic roundworm</name>
    <dbReference type="NCBI Taxonomy" id="6337"/>
    <lineage>
        <taxon>Eukaryota</taxon>
        <taxon>Metazoa</taxon>
        <taxon>Ecdysozoa</taxon>
        <taxon>Nematoda</taxon>
        <taxon>Enoplea</taxon>
        <taxon>Dorylaimia</taxon>
        <taxon>Trichinellida</taxon>
        <taxon>Trichinellidae</taxon>
        <taxon>Trichinella</taxon>
    </lineage>
</organism>
<evidence type="ECO:0000313" key="1">
    <source>
        <dbReference type="EMBL" id="KRX90050.1"/>
    </source>
</evidence>
<evidence type="ECO:0000313" key="2">
    <source>
        <dbReference type="EMBL" id="KRZ26678.1"/>
    </source>
</evidence>
<dbReference type="Proteomes" id="UP000054815">
    <property type="component" value="Unassembled WGS sequence"/>
</dbReference>
<name>A0A0V1IVG2_TRIPS</name>
<gene>
    <name evidence="2" type="ORF">T4C_13739</name>
    <name evidence="1" type="ORF">T4E_2769</name>
</gene>
<sequence>MHKRIAALTAEYNGSLESSVETMCDIRLLVFITVVGATRLRPDCQTKLTPRVSYEKGYSPLRSRTNDSVSLLET</sequence>
<dbReference type="EMBL" id="JYDU01000177">
    <property type="protein sequence ID" value="KRX90050.1"/>
    <property type="molecule type" value="Genomic_DNA"/>
</dbReference>
<dbReference type="AlphaFoldDB" id="A0A0V1IVG2"/>
<evidence type="ECO:0000313" key="3">
    <source>
        <dbReference type="Proteomes" id="UP000054815"/>
    </source>
</evidence>